<dbReference type="Pfam" id="PF24764">
    <property type="entry name" value="rva_4"/>
    <property type="match status" value="1"/>
</dbReference>
<dbReference type="OrthoDB" id="2686689at2759"/>
<dbReference type="Gene3D" id="3.30.420.10">
    <property type="entry name" value="Ribonuclease H-like superfamily/Ribonuclease H"/>
    <property type="match status" value="1"/>
</dbReference>
<evidence type="ECO:0000313" key="1">
    <source>
        <dbReference type="EMBL" id="CAB4032917.1"/>
    </source>
</evidence>
<dbReference type="AlphaFoldDB" id="A0A6S7JNC7"/>
<dbReference type="PROSITE" id="PS50994">
    <property type="entry name" value="INTEGRASE"/>
    <property type="match status" value="1"/>
</dbReference>
<dbReference type="EMBL" id="CACRXK020018808">
    <property type="protein sequence ID" value="CAB4032917.1"/>
    <property type="molecule type" value="Genomic_DNA"/>
</dbReference>
<evidence type="ECO:0000313" key="2">
    <source>
        <dbReference type="Proteomes" id="UP001152795"/>
    </source>
</evidence>
<dbReference type="Proteomes" id="UP001152795">
    <property type="component" value="Unassembled WGS sequence"/>
</dbReference>
<dbReference type="SUPFAM" id="SSF53098">
    <property type="entry name" value="Ribonuclease H-like"/>
    <property type="match status" value="1"/>
</dbReference>
<accession>A0A6S7JNC7</accession>
<dbReference type="GO" id="GO:0003676">
    <property type="term" value="F:nucleic acid binding"/>
    <property type="evidence" value="ECO:0007669"/>
    <property type="project" value="InterPro"/>
</dbReference>
<reference evidence="1" key="1">
    <citation type="submission" date="2020-04" db="EMBL/GenBank/DDBJ databases">
        <authorList>
            <person name="Alioto T."/>
            <person name="Alioto T."/>
            <person name="Gomez Garrido J."/>
        </authorList>
    </citation>
    <scope>NUCLEOTIDE SEQUENCE</scope>
    <source>
        <strain evidence="1">A484AB</strain>
    </source>
</reference>
<organism evidence="1 2">
    <name type="scientific">Paramuricea clavata</name>
    <name type="common">Red gorgonian</name>
    <name type="synonym">Violescent sea-whip</name>
    <dbReference type="NCBI Taxonomy" id="317549"/>
    <lineage>
        <taxon>Eukaryota</taxon>
        <taxon>Metazoa</taxon>
        <taxon>Cnidaria</taxon>
        <taxon>Anthozoa</taxon>
        <taxon>Octocorallia</taxon>
        <taxon>Malacalcyonacea</taxon>
        <taxon>Plexauridae</taxon>
        <taxon>Paramuricea</taxon>
    </lineage>
</organism>
<dbReference type="GO" id="GO:0015074">
    <property type="term" value="P:DNA integration"/>
    <property type="evidence" value="ECO:0007669"/>
    <property type="project" value="InterPro"/>
</dbReference>
<protein>
    <submittedName>
        <fullName evidence="1">Uncharacterized protein</fullName>
    </submittedName>
</protein>
<dbReference type="InterPro" id="IPR058913">
    <property type="entry name" value="Integrase_dom_put"/>
</dbReference>
<sequence length="504" mass="58594">MNRDFPVAHIIDFLSLGINLFGDLRRHSFSSDARFAEVLVCRAEEYVNGLVVLLHVYDWSEEICGEFASVISGVQGYINHFNERFDEFIQKNEECYQCPYEERDESCVGAGRPRFLIPRDQLQGLRSLHFSWKKIAEMLGVSEKTIRRRRQELGLMIGYQNSYSDIPDDELDVFIRRILDLSPQSGERMVLGSLRAQGIKVQRNRVRDAIGRVDPISRDMRRRTAINRRVYNVPTPNALWHIDGNHKLIRWRFVLHGGIDGFSRTIVYLACADNNRADTVHALFVKASQQFHLPRRVRCDHGTENVSVGRHMLHHYGTLRNPVITGLSVHNQRIERLWKDVNLYIVQYFKNLFYYFESIQLLDPVNEIHLLALHYVYKQRINKAIESFVQQWNHHPLSTEGNKSPYQIWTEGFYSHANSNHGAVMDLLHRNENVRNIGVDDEGPVPDIQTQNNVIVPDINVDLTENENFQLQQLAISDIPNNEHGEQAYLIVRATIETLLEERD</sequence>
<dbReference type="PANTHER" id="PTHR46791">
    <property type="entry name" value="EXPRESSED PROTEIN"/>
    <property type="match status" value="1"/>
</dbReference>
<comment type="caution">
    <text evidence="1">The sequence shown here is derived from an EMBL/GenBank/DDBJ whole genome shotgun (WGS) entry which is preliminary data.</text>
</comment>
<dbReference type="InterPro" id="IPR001584">
    <property type="entry name" value="Integrase_cat-core"/>
</dbReference>
<gene>
    <name evidence="1" type="ORF">PACLA_8A063955</name>
</gene>
<name>A0A6S7JNC7_PARCT</name>
<dbReference type="InterPro" id="IPR036397">
    <property type="entry name" value="RNaseH_sf"/>
</dbReference>
<proteinExistence type="predicted"/>
<dbReference type="InterPro" id="IPR012337">
    <property type="entry name" value="RNaseH-like_sf"/>
</dbReference>
<keyword evidence="2" id="KW-1185">Reference proteome</keyword>
<dbReference type="PANTHER" id="PTHR46791:SF4">
    <property type="match status" value="1"/>
</dbReference>